<dbReference type="Gene3D" id="1.20.1280.50">
    <property type="match status" value="1"/>
</dbReference>
<dbReference type="OrthoDB" id="2801457at2759"/>
<keyword evidence="3" id="KW-1185">Reference proteome</keyword>
<dbReference type="PANTHER" id="PTHR38926">
    <property type="entry name" value="F-BOX DOMAIN CONTAINING PROTEIN, EXPRESSED"/>
    <property type="match status" value="1"/>
</dbReference>
<dbReference type="InterPro" id="IPR001810">
    <property type="entry name" value="F-box_dom"/>
</dbReference>
<dbReference type="PANTHER" id="PTHR38926:SF5">
    <property type="entry name" value="F-BOX AND LEUCINE-RICH REPEAT PROTEIN 6"/>
    <property type="match status" value="1"/>
</dbReference>
<sequence>MSSPSLEASPISLVPDDVLHEIFHQAAALSFGRWPMFDYSGCLALSHVCRYWRRLSFASPQLWSFIYVNSRTSLSMLHTYLGRSLDSPLHVKFEGQRSILDSTDDIGCRARVVSSHVDRIVEFHALRLRPTEMSTVLAAFTHPAPVLRSLTLQADAQMLSRAIFSGRMPLLRRVDIRGISMGWLSCADLTALVLHDQLVPPLHRLLWTLSMCSSLQVLSLRLLGALGEVESQQTQHDLMVGLPYLTKLSLGLHVRDDVLTVLSHLSFPPSTSVSLHFTGIHQPAVDITHCCPSLAAIINNEKDLTVELTGAYMWSTYVAIRTPRNRLHLQWEWVEDGIHNDMIDFVGFSTVTFPALRHLTISANSYRLTEDRWLQILASVPSVTSLELDFRDSMVLAFLDAFTRKHRVSDESSASVLACPNLARVCISRIEEQESVLEKMAASLRTRALEGSNLESLEILLRTQKDFPSSAYDSLVEIIPRVAIRY</sequence>
<dbReference type="SUPFAM" id="SSF81383">
    <property type="entry name" value="F-box domain"/>
    <property type="match status" value="1"/>
</dbReference>
<feature type="domain" description="F-box" evidence="1">
    <location>
        <begin position="12"/>
        <end position="67"/>
    </location>
</feature>
<dbReference type="RefSeq" id="XP_012179875.1">
    <property type="nucleotide sequence ID" value="XM_012324485.1"/>
</dbReference>
<dbReference type="GeneID" id="24095503"/>
<dbReference type="EMBL" id="HE796993">
    <property type="protein sequence ID" value="CCM00592.1"/>
    <property type="molecule type" value="Genomic_DNA"/>
</dbReference>
<dbReference type="InParanoid" id="J4HV82"/>
<dbReference type="Gene3D" id="3.80.10.10">
    <property type="entry name" value="Ribonuclease Inhibitor"/>
    <property type="match status" value="1"/>
</dbReference>
<proteinExistence type="predicted"/>
<organism evidence="2 3">
    <name type="scientific">Fibroporia radiculosa</name>
    <dbReference type="NCBI Taxonomy" id="599839"/>
    <lineage>
        <taxon>Eukaryota</taxon>
        <taxon>Fungi</taxon>
        <taxon>Dikarya</taxon>
        <taxon>Basidiomycota</taxon>
        <taxon>Agaricomycotina</taxon>
        <taxon>Agaricomycetes</taxon>
        <taxon>Polyporales</taxon>
        <taxon>Fibroporiaceae</taxon>
        <taxon>Fibroporia</taxon>
    </lineage>
</organism>
<gene>
    <name evidence="2" type="ORF">FIBRA_02628</name>
</gene>
<evidence type="ECO:0000313" key="2">
    <source>
        <dbReference type="EMBL" id="CCM00592.1"/>
    </source>
</evidence>
<dbReference type="HOGENOM" id="CLU_561435_0_0_1"/>
<dbReference type="InterPro" id="IPR036047">
    <property type="entry name" value="F-box-like_dom_sf"/>
</dbReference>
<dbReference type="AlphaFoldDB" id="J4HV82"/>
<accession>J4HV82</accession>
<evidence type="ECO:0000259" key="1">
    <source>
        <dbReference type="Pfam" id="PF12937"/>
    </source>
</evidence>
<protein>
    <recommendedName>
        <fullName evidence="1">F-box domain-containing protein</fullName>
    </recommendedName>
</protein>
<evidence type="ECO:0000313" key="3">
    <source>
        <dbReference type="Proteomes" id="UP000006352"/>
    </source>
</evidence>
<reference evidence="2 3" key="1">
    <citation type="journal article" date="2012" name="Appl. Environ. Microbiol.">
        <title>Short-read sequencing for genomic analysis of the brown rot fungus Fibroporia radiculosa.</title>
        <authorList>
            <person name="Tang J.D."/>
            <person name="Perkins A.D."/>
            <person name="Sonstegard T.S."/>
            <person name="Schroeder S.G."/>
            <person name="Burgess S.C."/>
            <person name="Diehl S.V."/>
        </authorList>
    </citation>
    <scope>NUCLEOTIDE SEQUENCE [LARGE SCALE GENOMIC DNA]</scope>
    <source>
        <strain evidence="2 3">TFFH 294</strain>
    </source>
</reference>
<dbReference type="Pfam" id="PF12937">
    <property type="entry name" value="F-box-like"/>
    <property type="match status" value="1"/>
</dbReference>
<dbReference type="SUPFAM" id="SSF52047">
    <property type="entry name" value="RNI-like"/>
    <property type="match status" value="1"/>
</dbReference>
<dbReference type="Proteomes" id="UP000006352">
    <property type="component" value="Unassembled WGS sequence"/>
</dbReference>
<name>J4HV82_9APHY</name>
<dbReference type="InterPro" id="IPR032675">
    <property type="entry name" value="LRR_dom_sf"/>
</dbReference>